<keyword evidence="5" id="KW-1185">Reference proteome</keyword>
<feature type="domain" description="FAD-dependent oxidoreductase 2 FAD-binding" evidence="3">
    <location>
        <begin position="4"/>
        <end position="532"/>
    </location>
</feature>
<reference evidence="5" key="1">
    <citation type="journal article" date="2019" name="Int. J. Syst. Evol. Microbiol.">
        <title>The Global Catalogue of Microorganisms (GCM) 10K type strain sequencing project: providing services to taxonomists for standard genome sequencing and annotation.</title>
        <authorList>
            <consortium name="The Broad Institute Genomics Platform"/>
            <consortium name="The Broad Institute Genome Sequencing Center for Infectious Disease"/>
            <person name="Wu L."/>
            <person name="Ma J."/>
        </authorList>
    </citation>
    <scope>NUCLEOTIDE SEQUENCE [LARGE SCALE GENOMIC DNA]</scope>
    <source>
        <strain evidence="5">KCTC 33522</strain>
    </source>
</reference>
<name>A0ABW5Y2X6_9BACL</name>
<dbReference type="RefSeq" id="WP_380148259.1">
    <property type="nucleotide sequence ID" value="NZ_JBHUOR010000122.1"/>
</dbReference>
<evidence type="ECO:0000313" key="4">
    <source>
        <dbReference type="EMBL" id="MFD2869605.1"/>
    </source>
</evidence>
<keyword evidence="1" id="KW-0285">Flavoprotein</keyword>
<dbReference type="Proteomes" id="UP001597568">
    <property type="component" value="Unassembled WGS sequence"/>
</dbReference>
<dbReference type="Gene3D" id="3.90.700.10">
    <property type="entry name" value="Succinate dehydrogenase/fumarate reductase flavoprotein, catalytic domain"/>
    <property type="match status" value="1"/>
</dbReference>
<dbReference type="EMBL" id="JBHUOR010000122">
    <property type="protein sequence ID" value="MFD2869605.1"/>
    <property type="molecule type" value="Genomic_DNA"/>
</dbReference>
<protein>
    <submittedName>
        <fullName evidence="4">FAD-binding dehydrogenase</fullName>
    </submittedName>
</protein>
<dbReference type="PANTHER" id="PTHR43260">
    <property type="entry name" value="3-KETOSTEROID-DELTA-1-DEHYDROGENASE"/>
    <property type="match status" value="1"/>
</dbReference>
<dbReference type="SUPFAM" id="SSF51905">
    <property type="entry name" value="FAD/NAD(P)-binding domain"/>
    <property type="match status" value="1"/>
</dbReference>
<dbReference type="NCBIfam" id="NF009472">
    <property type="entry name" value="PRK12834.1"/>
    <property type="match status" value="1"/>
</dbReference>
<dbReference type="InterPro" id="IPR014614">
    <property type="entry name" value="KsdD_DH"/>
</dbReference>
<dbReference type="PANTHER" id="PTHR43260:SF1">
    <property type="entry name" value="KSDD-LIKE STEROID DEHYDROGENASE RV0785"/>
    <property type="match status" value="1"/>
</dbReference>
<evidence type="ECO:0000313" key="5">
    <source>
        <dbReference type="Proteomes" id="UP001597568"/>
    </source>
</evidence>
<dbReference type="Gene3D" id="3.50.50.60">
    <property type="entry name" value="FAD/NAD(P)-binding domain"/>
    <property type="match status" value="1"/>
</dbReference>
<sequence>MKYDVIIIGAGLAGLVTATELINRGKTVLLLDQEGEQSLGGQAFWSFGGVFLVDSPEQKRLGVKDSFELAWKDWRHTAGFDRVEDEDSWAVQWAHAYVEFATHKKYTYLKEKGVRFFPVVGWAERGAMLPGGYGNSVPRFHITWGTGPGLVEPFKKSVLEARNRGQLTYLARHQVTELIMTEQGVCGVRGNILVQDTAERGKATSRAVVRPFHYDADAVVIASGGIGANLELVRQNWPDRLGKAPETMIAGVPNYVDGKMLELAEKHGARIVNKDRMWHYTEGLRNFSPIWDNHGIRILPGPSSLWLDAEGNRFEAPNYPGFDTLSTLEAIGKTGYDYSWFILTEEIIEKEFALSGSEQNPDLTNKRLLEVLQRVKKGAPKPVQSFIDNGVDFVVADGVKELVAGMNNLVGNELLDFLSIKEKILSRDDEIVNKQSTDPQIQIIYHARRYIGDKIVRVAKPHKLLSPASGKLIAVRLNILTRKTLGGLQTNLNGAVLDQQQNVINGLYAVGEAAGFGGGGIHGYRSLEGTFLGSCIFTGYTVGRAIP</sequence>
<dbReference type="InterPro" id="IPR027477">
    <property type="entry name" value="Succ_DH/fumarate_Rdtase_cat_sf"/>
</dbReference>
<proteinExistence type="predicted"/>
<dbReference type="InterPro" id="IPR003953">
    <property type="entry name" value="FAD-dep_OxRdtase_2_FAD-bd"/>
</dbReference>
<evidence type="ECO:0000256" key="1">
    <source>
        <dbReference type="ARBA" id="ARBA00022630"/>
    </source>
</evidence>
<keyword evidence="2" id="KW-0560">Oxidoreductase</keyword>
<gene>
    <name evidence="4" type="ORF">ACFSY7_14005</name>
</gene>
<dbReference type="Pfam" id="PF00890">
    <property type="entry name" value="FAD_binding_2"/>
    <property type="match status" value="1"/>
</dbReference>
<dbReference type="PIRSF" id="PIRSF036654">
    <property type="entry name" value="UCP036654"/>
    <property type="match status" value="1"/>
</dbReference>
<evidence type="ECO:0000256" key="2">
    <source>
        <dbReference type="ARBA" id="ARBA00023002"/>
    </source>
</evidence>
<organism evidence="4 5">
    <name type="scientific">Kurthia populi</name>
    <dbReference type="NCBI Taxonomy" id="1562132"/>
    <lineage>
        <taxon>Bacteria</taxon>
        <taxon>Bacillati</taxon>
        <taxon>Bacillota</taxon>
        <taxon>Bacilli</taxon>
        <taxon>Bacillales</taxon>
        <taxon>Caryophanaceae</taxon>
        <taxon>Kurthia</taxon>
    </lineage>
</organism>
<accession>A0ABW5Y2X6</accession>
<evidence type="ECO:0000259" key="3">
    <source>
        <dbReference type="Pfam" id="PF00890"/>
    </source>
</evidence>
<dbReference type="InterPro" id="IPR036188">
    <property type="entry name" value="FAD/NAD-bd_sf"/>
</dbReference>
<comment type="caution">
    <text evidence="4">The sequence shown here is derived from an EMBL/GenBank/DDBJ whole genome shotgun (WGS) entry which is preliminary data.</text>
</comment>